<dbReference type="EMBL" id="AFQD01000147">
    <property type="protein sequence ID" value="EGQ80046.1"/>
    <property type="molecule type" value="Genomic_DNA"/>
</dbReference>
<dbReference type="Proteomes" id="UP000005392">
    <property type="component" value="Unassembled WGS sequence"/>
</dbReference>
<reference evidence="1 2" key="1">
    <citation type="submission" date="2011-05" db="EMBL/GenBank/DDBJ databases">
        <authorList>
            <person name="Muzny D."/>
            <person name="Qin X."/>
            <person name="Deng J."/>
            <person name="Jiang H."/>
            <person name="Liu Y."/>
            <person name="Qu J."/>
            <person name="Song X.-Z."/>
            <person name="Zhang L."/>
            <person name="Thornton R."/>
            <person name="Coyle M."/>
            <person name="Francisco L."/>
            <person name="Jackson L."/>
            <person name="Javaid M."/>
            <person name="Korchina V."/>
            <person name="Kovar C."/>
            <person name="Mata R."/>
            <person name="Mathew T."/>
            <person name="Ngo R."/>
            <person name="Nguyen L."/>
            <person name="Nguyen N."/>
            <person name="Okwuonu G."/>
            <person name="Ongeri F."/>
            <person name="Pham C."/>
            <person name="Simmons D."/>
            <person name="Wilczek-Boney K."/>
            <person name="Hale W."/>
            <person name="Jakkamsetti A."/>
            <person name="Pham P."/>
            <person name="Ruth R."/>
            <person name="San Lucas F."/>
            <person name="Warren J."/>
            <person name="Zhang J."/>
            <person name="Zhao Z."/>
            <person name="Zhou C."/>
            <person name="Zhu D."/>
            <person name="Lee S."/>
            <person name="Bess C."/>
            <person name="Blankenburg K."/>
            <person name="Forbes L."/>
            <person name="Fu Q."/>
            <person name="Gubbala S."/>
            <person name="Hirani K."/>
            <person name="Jayaseelan J.C."/>
            <person name="Lara F."/>
            <person name="Munidasa M."/>
            <person name="Palculict T."/>
            <person name="Patil S."/>
            <person name="Pu L.-L."/>
            <person name="Saada N."/>
            <person name="Tang L."/>
            <person name="Weissenberger G."/>
            <person name="Zhu Y."/>
            <person name="Hemphill L."/>
            <person name="Shang Y."/>
            <person name="Youmans B."/>
            <person name="Ayvaz T."/>
            <person name="Ross M."/>
            <person name="Santibanez J."/>
            <person name="Aqrawi P."/>
            <person name="Gross S."/>
            <person name="Joshi V."/>
            <person name="Fowler G."/>
            <person name="Nazareth L."/>
            <person name="Reid J."/>
            <person name="Worley K."/>
            <person name="Petrosino J."/>
            <person name="Highlander S."/>
            <person name="Gibbs R."/>
        </authorList>
    </citation>
    <scope>NUCLEOTIDE SEQUENCE [LARGE SCALE GENOMIC DNA]</scope>
    <source>
        <strain evidence="1 2">ATCC 51191</strain>
    </source>
</reference>
<gene>
    <name evidence="1" type="ORF">HMPREF9094_0930</name>
</gene>
<dbReference type="AlphaFoldDB" id="F9ELX5"/>
<accession>F9ELX5</accession>
<organism evidence="1 2">
    <name type="scientific">Fusobacterium animalis ATCC 51191</name>
    <dbReference type="NCBI Taxonomy" id="997347"/>
    <lineage>
        <taxon>Bacteria</taxon>
        <taxon>Fusobacteriati</taxon>
        <taxon>Fusobacteriota</taxon>
        <taxon>Fusobacteriia</taxon>
        <taxon>Fusobacteriales</taxon>
        <taxon>Fusobacteriaceae</taxon>
        <taxon>Fusobacterium</taxon>
    </lineage>
</organism>
<comment type="caution">
    <text evidence="1">The sequence shown here is derived from an EMBL/GenBank/DDBJ whole genome shotgun (WGS) entry which is preliminary data.</text>
</comment>
<sequence>MLIDYGKELEVERTTGEYIGVVTFNKSFVETFKTNMCKMIREKKIFYVVGKYFV</sequence>
<proteinExistence type="predicted"/>
<name>F9ELX5_9FUSO</name>
<evidence type="ECO:0000313" key="2">
    <source>
        <dbReference type="Proteomes" id="UP000005392"/>
    </source>
</evidence>
<dbReference type="HOGENOM" id="CLU_3043732_0_0_0"/>
<keyword evidence="2" id="KW-1185">Reference proteome</keyword>
<dbReference type="PATRIC" id="fig|997347.4.peg.868"/>
<protein>
    <submittedName>
        <fullName evidence="1">Uncharacterized protein</fullName>
    </submittedName>
</protein>
<evidence type="ECO:0000313" key="1">
    <source>
        <dbReference type="EMBL" id="EGQ80046.1"/>
    </source>
</evidence>